<dbReference type="GO" id="GO:0017148">
    <property type="term" value="P:negative regulation of translation"/>
    <property type="evidence" value="ECO:0007669"/>
    <property type="project" value="TreeGrafter"/>
</dbReference>
<accession>A0A8B8H6H0</accession>
<comment type="similarity">
    <text evidence="1">Belongs to the Iojap/RsfS family.</text>
</comment>
<keyword evidence="3" id="KW-1185">Reference proteome</keyword>
<dbReference type="RefSeq" id="XP_026299605.1">
    <property type="nucleotide sequence ID" value="XM_026443820.1"/>
</dbReference>
<dbReference type="EnsemblMetazoa" id="XM_026443820">
    <property type="protein sequence ID" value="XP_026299605"/>
    <property type="gene ID" value="LOC100577644"/>
</dbReference>
<dbReference type="CTD" id="136040730"/>
<proteinExistence type="inferred from homology"/>
<dbReference type="Proteomes" id="UP000005203">
    <property type="component" value="Linkage group LG11"/>
</dbReference>
<sequence length="213" mass="25004">MPTLSNFLRTRKLFYEYSKFCVNNIIYSQVRQITKFSNKQFNSDKNVENDSHNLVDSISTTHKIFEDKNADIIFDISEKQEKVNLEDLIIEEHHDPYEGINLELTGRSNKHMKALASFVRKVYKLKKYKTDILVKIEGKNSKDWIALDLGNIILHIFSHSARLEYDLETLWSVGPDYDDKSKNITEDIMEQYNEFLSDLEPIENNNENGKCEI</sequence>
<dbReference type="InterPro" id="IPR004394">
    <property type="entry name" value="Iojap/RsfS/C7orf30"/>
</dbReference>
<accession>A0A7M7SQX8</accession>
<dbReference type="Gene3D" id="3.30.460.10">
    <property type="entry name" value="Beta Polymerase, domain 2"/>
    <property type="match status" value="1"/>
</dbReference>
<dbReference type="InterPro" id="IPR043519">
    <property type="entry name" value="NT_sf"/>
</dbReference>
<dbReference type="PANTHER" id="PTHR21043:SF0">
    <property type="entry name" value="MITOCHONDRIAL ASSEMBLY OF RIBOSOMAL LARGE SUBUNIT PROTEIN 1"/>
    <property type="match status" value="1"/>
</dbReference>
<name>A0A7M7SQX8_APIME</name>
<dbReference type="KEGG" id="ame:100577644"/>
<dbReference type="Pfam" id="PF02410">
    <property type="entry name" value="RsfS"/>
    <property type="match status" value="1"/>
</dbReference>
<dbReference type="AlphaFoldDB" id="A0A7M7SQX8"/>
<dbReference type="PANTHER" id="PTHR21043">
    <property type="entry name" value="IOJAP SUPERFAMILY ORTHOLOG"/>
    <property type="match status" value="1"/>
</dbReference>
<dbReference type="SUPFAM" id="SSF81301">
    <property type="entry name" value="Nucleotidyltransferase"/>
    <property type="match status" value="1"/>
</dbReference>
<organism evidence="2">
    <name type="scientific">Apis mellifera</name>
    <name type="common">Honeybee</name>
    <dbReference type="NCBI Taxonomy" id="7460"/>
    <lineage>
        <taxon>Eukaryota</taxon>
        <taxon>Metazoa</taxon>
        <taxon>Ecdysozoa</taxon>
        <taxon>Arthropoda</taxon>
        <taxon>Hexapoda</taxon>
        <taxon>Insecta</taxon>
        <taxon>Pterygota</taxon>
        <taxon>Neoptera</taxon>
        <taxon>Endopterygota</taxon>
        <taxon>Hymenoptera</taxon>
        <taxon>Apocrita</taxon>
        <taxon>Aculeata</taxon>
        <taxon>Apoidea</taxon>
        <taxon>Anthophila</taxon>
        <taxon>Apidae</taxon>
        <taxon>Apis</taxon>
    </lineage>
</organism>
<dbReference type="GO" id="GO:0005739">
    <property type="term" value="C:mitochondrion"/>
    <property type="evidence" value="ECO:0007669"/>
    <property type="project" value="TreeGrafter"/>
</dbReference>
<evidence type="ECO:0000313" key="3">
    <source>
        <dbReference type="Proteomes" id="UP000005203"/>
    </source>
</evidence>
<reference evidence="2" key="1">
    <citation type="submission" date="2021-01" db="UniProtKB">
        <authorList>
            <consortium name="EnsemblMetazoa"/>
        </authorList>
    </citation>
    <scope>IDENTIFICATION</scope>
    <source>
        <strain evidence="2">DH4</strain>
    </source>
</reference>
<evidence type="ECO:0000313" key="2">
    <source>
        <dbReference type="EnsemblMetazoa" id="XP_026299605"/>
    </source>
</evidence>
<reference evidence="4" key="2">
    <citation type="submission" date="2025-04" db="UniProtKB">
        <authorList>
            <consortium name="RefSeq"/>
        </authorList>
    </citation>
    <scope>IDENTIFICATION</scope>
    <source>
        <strain evidence="4">DH4</strain>
        <tissue evidence="4">Whole body</tissue>
    </source>
</reference>
<dbReference type="GO" id="GO:0090071">
    <property type="term" value="P:negative regulation of ribosome biogenesis"/>
    <property type="evidence" value="ECO:0007669"/>
    <property type="project" value="TreeGrafter"/>
</dbReference>
<dbReference type="GO" id="GO:0043023">
    <property type="term" value="F:ribosomal large subunit binding"/>
    <property type="evidence" value="ECO:0007669"/>
    <property type="project" value="TreeGrafter"/>
</dbReference>
<protein>
    <submittedName>
        <fullName evidence="4">Uncharacterized protein LOC100577644</fullName>
    </submittedName>
</protein>
<dbReference type="GeneID" id="100577644"/>
<dbReference type="OrthoDB" id="21330at2759"/>
<gene>
    <name evidence="4" type="primary">LOC100577644</name>
</gene>
<evidence type="ECO:0000256" key="1">
    <source>
        <dbReference type="ARBA" id="ARBA00010574"/>
    </source>
</evidence>
<evidence type="ECO:0000313" key="4">
    <source>
        <dbReference type="RefSeq" id="XP_026299605.1"/>
    </source>
</evidence>